<evidence type="ECO:0008006" key="4">
    <source>
        <dbReference type="Google" id="ProtNLM"/>
    </source>
</evidence>
<protein>
    <recommendedName>
        <fullName evidence="4">Polysaccharide chain length determinant N-terminal domain-containing protein</fullName>
    </recommendedName>
</protein>
<name>A0A2M6WME1_9BACT</name>
<feature type="transmembrane region" description="Helical" evidence="1">
    <location>
        <begin position="18"/>
        <end position="37"/>
    </location>
</feature>
<organism evidence="2 3">
    <name type="scientific">Candidatus Falkowbacteria bacterium CG10_big_fil_rev_8_21_14_0_10_43_11</name>
    <dbReference type="NCBI Taxonomy" id="1974568"/>
    <lineage>
        <taxon>Bacteria</taxon>
        <taxon>Candidatus Falkowiibacteriota</taxon>
    </lineage>
</organism>
<sequence>MLKRLFNLLNQKIIKHNIIVLTVFTLIVLLSALVFLYKNFYQPMNDIAEIFTLKGQVNFTAIDEKSFNEAYDGIRQKNEQPSVPLDNFNSPF</sequence>
<evidence type="ECO:0000313" key="2">
    <source>
        <dbReference type="EMBL" id="PIT93935.1"/>
    </source>
</evidence>
<evidence type="ECO:0000256" key="1">
    <source>
        <dbReference type="SAM" id="Phobius"/>
    </source>
</evidence>
<reference evidence="3" key="1">
    <citation type="submission" date="2017-09" db="EMBL/GenBank/DDBJ databases">
        <title>Depth-based differentiation of microbial function through sediment-hosted aquifers and enrichment of novel symbionts in the deep terrestrial subsurface.</title>
        <authorList>
            <person name="Probst A.J."/>
            <person name="Ladd B."/>
            <person name="Jarett J.K."/>
            <person name="Geller-Mcgrath D.E."/>
            <person name="Sieber C.M.K."/>
            <person name="Emerson J.B."/>
            <person name="Anantharaman K."/>
            <person name="Thomas B.C."/>
            <person name="Malmstrom R."/>
            <person name="Stieglmeier M."/>
            <person name="Klingl A."/>
            <person name="Woyke T."/>
            <person name="Ryan C.M."/>
            <person name="Banfield J.F."/>
        </authorList>
    </citation>
    <scope>NUCLEOTIDE SEQUENCE [LARGE SCALE GENOMIC DNA]</scope>
</reference>
<accession>A0A2M6WME1</accession>
<keyword evidence="1" id="KW-0472">Membrane</keyword>
<comment type="caution">
    <text evidence="2">The sequence shown here is derived from an EMBL/GenBank/DDBJ whole genome shotgun (WGS) entry which is preliminary data.</text>
</comment>
<dbReference type="AlphaFoldDB" id="A0A2M6WME1"/>
<keyword evidence="1" id="KW-0812">Transmembrane</keyword>
<proteinExistence type="predicted"/>
<gene>
    <name evidence="2" type="ORF">COU00_01725</name>
</gene>
<dbReference type="Proteomes" id="UP000229335">
    <property type="component" value="Unassembled WGS sequence"/>
</dbReference>
<dbReference type="EMBL" id="PFAS01000026">
    <property type="protein sequence ID" value="PIT93935.1"/>
    <property type="molecule type" value="Genomic_DNA"/>
</dbReference>
<evidence type="ECO:0000313" key="3">
    <source>
        <dbReference type="Proteomes" id="UP000229335"/>
    </source>
</evidence>
<keyword evidence="1" id="KW-1133">Transmembrane helix</keyword>